<dbReference type="GO" id="GO:0015562">
    <property type="term" value="F:efflux transmembrane transporter activity"/>
    <property type="evidence" value="ECO:0007669"/>
    <property type="project" value="InterPro"/>
</dbReference>
<dbReference type="STRING" id="1233.SAMN05216387_11227"/>
<dbReference type="PANTHER" id="PTHR30203:SF24">
    <property type="entry name" value="BLR4935 PROTEIN"/>
    <property type="match status" value="1"/>
</dbReference>
<gene>
    <name evidence="3" type="ORF">SAMN05216387_11227</name>
</gene>
<feature type="chain" id="PRO_5011593696" evidence="2">
    <location>
        <begin position="25"/>
        <end position="477"/>
    </location>
</feature>
<dbReference type="InterPro" id="IPR010131">
    <property type="entry name" value="MdtP/NodT-like"/>
</dbReference>
<organism evidence="3 4">
    <name type="scientific">Nitrosovibrio tenuis</name>
    <dbReference type="NCBI Taxonomy" id="1233"/>
    <lineage>
        <taxon>Bacteria</taxon>
        <taxon>Pseudomonadati</taxon>
        <taxon>Pseudomonadota</taxon>
        <taxon>Betaproteobacteria</taxon>
        <taxon>Nitrosomonadales</taxon>
        <taxon>Nitrosomonadaceae</taxon>
        <taxon>Nitrosovibrio</taxon>
    </lineage>
</organism>
<proteinExistence type="inferred from homology"/>
<evidence type="ECO:0000256" key="2">
    <source>
        <dbReference type="SAM" id="SignalP"/>
    </source>
</evidence>
<dbReference type="Pfam" id="PF02321">
    <property type="entry name" value="OEP"/>
    <property type="match status" value="2"/>
</dbReference>
<reference evidence="3 4" key="1">
    <citation type="submission" date="2016-10" db="EMBL/GenBank/DDBJ databases">
        <authorList>
            <person name="de Groot N.N."/>
        </authorList>
    </citation>
    <scope>NUCLEOTIDE SEQUENCE [LARGE SCALE GENOMIC DNA]</scope>
    <source>
        <strain evidence="3 4">Nv1</strain>
    </source>
</reference>
<keyword evidence="4" id="KW-1185">Reference proteome</keyword>
<dbReference type="RefSeq" id="WP_090829298.1">
    <property type="nucleotide sequence ID" value="NZ_FOBH01000012.1"/>
</dbReference>
<name>A0A1H7QIA7_9PROT</name>
<feature type="signal peptide" evidence="2">
    <location>
        <begin position="1"/>
        <end position="24"/>
    </location>
</feature>
<dbReference type="EMBL" id="FOBH01000012">
    <property type="protein sequence ID" value="SEL47692.1"/>
    <property type="molecule type" value="Genomic_DNA"/>
</dbReference>
<dbReference type="Gene3D" id="1.20.1600.10">
    <property type="entry name" value="Outer membrane efflux proteins (OEP)"/>
    <property type="match status" value="1"/>
</dbReference>
<dbReference type="SUPFAM" id="SSF56954">
    <property type="entry name" value="Outer membrane efflux proteins (OEP)"/>
    <property type="match status" value="1"/>
</dbReference>
<keyword evidence="2" id="KW-0732">Signal</keyword>
<dbReference type="OrthoDB" id="9772909at2"/>
<dbReference type="PANTHER" id="PTHR30203">
    <property type="entry name" value="OUTER MEMBRANE CATION EFFLUX PROTEIN"/>
    <property type="match status" value="1"/>
</dbReference>
<evidence type="ECO:0000313" key="4">
    <source>
        <dbReference type="Proteomes" id="UP000198620"/>
    </source>
</evidence>
<evidence type="ECO:0000256" key="1">
    <source>
        <dbReference type="ARBA" id="ARBA00007613"/>
    </source>
</evidence>
<dbReference type="Proteomes" id="UP000198620">
    <property type="component" value="Unassembled WGS sequence"/>
</dbReference>
<sequence length="477" mass="51878">MQTATLCRVLLSQILLLPFGAGLAQQTTTIPIITAPPVAPPVSELGPAVPFTFSPSPPSQRATKPGEIPPIAIPGASPPAPVSPGALSIEDLQRLGLRANGLVRAAQSQVDAAEAGVIGAAAYPNPQVTVAGGPQHARVPAGLPANYHRQVTVAQTIENPFLRSARIGSAEAGVDASRAGFDQVRADLAAQLRVRAYELLLRQEIARMEGSVVDLMEEVRRRIKVGVGVGETARFELVRADAEVLNAASRKEAALLNAQRARVALMQFTAGGLKPDFEINASLFDPVNLPALEELRQEVPAVNPDVLRLQAESDRARLRIDQERATVLPSMQVLYSNFQEFQYTSNLVGLNVTIPIFYRRRGEIDAAVAESARVRETLEYRRYEIGQLLESAWQALQIAKRRVEMFEGGIIKEAESALRIAEAAYRFGERGLIDVLDTQRVLRGILADSLQARFDLQAAAAEIDRLRAYYPKEQPLE</sequence>
<dbReference type="AlphaFoldDB" id="A0A1H7QIA7"/>
<accession>A0A1H7QIA7</accession>
<dbReference type="InterPro" id="IPR003423">
    <property type="entry name" value="OMP_efflux"/>
</dbReference>
<evidence type="ECO:0000313" key="3">
    <source>
        <dbReference type="EMBL" id="SEL47692.1"/>
    </source>
</evidence>
<protein>
    <submittedName>
        <fullName evidence="3">Outer membrane protein, cobalt-zinc-cadmium efflux system</fullName>
    </submittedName>
</protein>
<comment type="similarity">
    <text evidence="1">Belongs to the outer membrane factor (OMF) (TC 1.B.17) family.</text>
</comment>